<dbReference type="InterPro" id="IPR000276">
    <property type="entry name" value="GPCR_Rhodpsn"/>
</dbReference>
<feature type="compositionally biased region" description="Basic and acidic residues" evidence="9">
    <location>
        <begin position="238"/>
        <end position="247"/>
    </location>
</feature>
<feature type="compositionally biased region" description="Basic residues" evidence="9">
    <location>
        <begin position="228"/>
        <end position="237"/>
    </location>
</feature>
<organism evidence="12 13">
    <name type="scientific">Caenorhabditis elegans</name>
    <dbReference type="NCBI Taxonomy" id="6239"/>
    <lineage>
        <taxon>Eukaryota</taxon>
        <taxon>Metazoa</taxon>
        <taxon>Ecdysozoa</taxon>
        <taxon>Nematoda</taxon>
        <taxon>Chromadorea</taxon>
        <taxon>Rhabditida</taxon>
        <taxon>Rhabditina</taxon>
        <taxon>Rhabditomorpha</taxon>
        <taxon>Rhabditoidea</taxon>
        <taxon>Rhabditidae</taxon>
        <taxon>Peloderinae</taxon>
        <taxon>Caenorhabditis</taxon>
    </lineage>
</organism>
<sequence length="334" mass="38098">MDFTKDNEIVRPPTPPDDNTYSNPNFSMISEQLTNGFSRQEPSSVIERESTAPCVSPEPSHASLENEFNENHHAHFKPELSLPFIDADSVSSMVGHDDLRRAMSIRISRSVSMQGTARATPVIEIVENLEEALKICENLEELREDENKNEEEKQKNGLENGGMNHVIIANDEQQPSTSKESEQKEEMTPENHDPNEVKVPLIAVSRVESVKSTAGGKVRRLITQMRSHSIRSKRKANKNKEYKSRSENRARKALRTITFILGSFIILWTPFYVLATIYGFCETCKASPSFNTLYTISYYLCYMNSPLNPFCYAMANQQFKKTLTRIFKGDFRRV</sequence>
<dbReference type="UCSC" id="F47D12.1d">
    <property type="organism name" value="c. elegans"/>
</dbReference>
<dbReference type="FunFam" id="1.20.1070.10:FF:000811">
    <property type="entry name" value="Muscarinic acetylcholine receptor gar-2"/>
    <property type="match status" value="1"/>
</dbReference>
<feature type="region of interest" description="Disordered" evidence="9">
    <location>
        <begin position="143"/>
        <end position="162"/>
    </location>
</feature>
<feature type="compositionally biased region" description="Basic and acidic residues" evidence="9">
    <location>
        <begin position="179"/>
        <end position="196"/>
    </location>
</feature>
<dbReference type="GO" id="GO:0045202">
    <property type="term" value="C:synapse"/>
    <property type="evidence" value="ECO:0007669"/>
    <property type="project" value="GOC"/>
</dbReference>
<evidence type="ECO:0000259" key="11">
    <source>
        <dbReference type="PROSITE" id="PS50262"/>
    </source>
</evidence>
<keyword evidence="7 12" id="KW-0675">Receptor</keyword>
<dbReference type="Gene3D" id="1.20.1070.10">
    <property type="entry name" value="Rhodopsin 7-helix transmembrane proteins"/>
    <property type="match status" value="1"/>
</dbReference>
<dbReference type="AlphaFoldDB" id="Q8I7J8"/>
<evidence type="ECO:0000256" key="3">
    <source>
        <dbReference type="ARBA" id="ARBA00022692"/>
    </source>
</evidence>
<evidence type="ECO:0000313" key="12">
    <source>
        <dbReference type="EMBL" id="CCD83367.1"/>
    </source>
</evidence>
<accession>Q8I7J8</accession>
<evidence type="ECO:0000256" key="6">
    <source>
        <dbReference type="ARBA" id="ARBA00023136"/>
    </source>
</evidence>
<keyword evidence="6 10" id="KW-0472">Membrane</keyword>
<feature type="compositionally biased region" description="Polar residues" evidence="9">
    <location>
        <begin position="17"/>
        <end position="43"/>
    </location>
</feature>
<dbReference type="GO" id="GO:0005886">
    <property type="term" value="C:plasma membrane"/>
    <property type="evidence" value="ECO:0007669"/>
    <property type="project" value="UniProtKB-SubCell"/>
</dbReference>
<evidence type="ECO:0000256" key="4">
    <source>
        <dbReference type="ARBA" id="ARBA00022989"/>
    </source>
</evidence>
<reference evidence="12 13" key="1">
    <citation type="journal article" date="1998" name="Science">
        <title>Genome sequence of the nematode C. elegans: a platform for investigating biology.</title>
        <authorList>
            <consortium name="The C. elegans sequencing consortium"/>
            <person name="Sulson J.E."/>
            <person name="Waterston R."/>
        </authorList>
    </citation>
    <scope>NUCLEOTIDE SEQUENCE [LARGE SCALE GENOMIC DNA]</scope>
    <source>
        <strain evidence="12 13">Bristol N2</strain>
    </source>
</reference>
<feature type="region of interest" description="Disordered" evidence="9">
    <location>
        <begin position="1"/>
        <end position="63"/>
    </location>
</feature>
<dbReference type="Proteomes" id="UP000001940">
    <property type="component" value="Chromosome III"/>
</dbReference>
<dbReference type="PROSITE" id="PS50262">
    <property type="entry name" value="G_PROTEIN_RECEP_F1_2"/>
    <property type="match status" value="1"/>
</dbReference>
<dbReference type="OrthoDB" id="10071887at2759"/>
<keyword evidence="3 10" id="KW-0812">Transmembrane</keyword>
<feature type="region of interest" description="Disordered" evidence="9">
    <location>
        <begin position="227"/>
        <end position="247"/>
    </location>
</feature>
<evidence type="ECO:0000256" key="5">
    <source>
        <dbReference type="ARBA" id="ARBA00023040"/>
    </source>
</evidence>
<dbReference type="SUPFAM" id="SSF81321">
    <property type="entry name" value="Family A G protein-coupled receptor-like"/>
    <property type="match status" value="1"/>
</dbReference>
<evidence type="ECO:0000256" key="9">
    <source>
        <dbReference type="SAM" id="MobiDB-lite"/>
    </source>
</evidence>
<evidence type="ECO:0000313" key="13">
    <source>
        <dbReference type="Proteomes" id="UP000001940"/>
    </source>
</evidence>
<evidence type="ECO:0000256" key="2">
    <source>
        <dbReference type="ARBA" id="ARBA00022475"/>
    </source>
</evidence>
<dbReference type="CTD" id="175893"/>
<evidence type="ECO:0000256" key="1">
    <source>
        <dbReference type="ARBA" id="ARBA00004651"/>
    </source>
</evidence>
<dbReference type="RefSeq" id="NP_001022597.1">
    <property type="nucleotide sequence ID" value="NM_001027426.5"/>
</dbReference>
<dbReference type="PANTHER" id="PTHR24248:SF185">
    <property type="entry name" value="DOPAMINE RECEPTOR 2"/>
    <property type="match status" value="1"/>
</dbReference>
<proteinExistence type="predicted"/>
<dbReference type="HOGENOM" id="CLU_009579_25_1_1"/>
<feature type="transmembrane region" description="Helical" evidence="10">
    <location>
        <begin position="253"/>
        <end position="280"/>
    </location>
</feature>
<dbReference type="AGR" id="WB:WBGene00001518"/>
<dbReference type="Bgee" id="WBGene00001518">
    <property type="expression patterns" value="Expressed in larva and 3 other cell types or tissues"/>
</dbReference>
<keyword evidence="8" id="KW-0807">Transducer</keyword>
<comment type="subcellular location">
    <subcellularLocation>
        <location evidence="1">Cell membrane</location>
        <topology evidence="1">Multi-pass membrane protein</topology>
    </subcellularLocation>
</comment>
<dbReference type="Pfam" id="PF00001">
    <property type="entry name" value="7tm_1"/>
    <property type="match status" value="1"/>
</dbReference>
<protein>
    <submittedName>
        <fullName evidence="12">G-protein coupled receptors family 1 profile domain-containing protein</fullName>
    </submittedName>
</protein>
<dbReference type="GO" id="GO:0016907">
    <property type="term" value="F:G protein-coupled acetylcholine receptor activity"/>
    <property type="evidence" value="ECO:0000314"/>
    <property type="project" value="WormBase"/>
</dbReference>
<dbReference type="ExpressionAtlas" id="Q8I7J8">
    <property type="expression patterns" value="baseline and differential"/>
</dbReference>
<dbReference type="GO" id="GO:0007186">
    <property type="term" value="P:G protein-coupled receptor signaling pathway"/>
    <property type="evidence" value="ECO:0000314"/>
    <property type="project" value="WormBase"/>
</dbReference>
<feature type="region of interest" description="Disordered" evidence="9">
    <location>
        <begin position="169"/>
        <end position="197"/>
    </location>
</feature>
<dbReference type="GeneID" id="175893"/>
<feature type="domain" description="G-protein coupled receptors family 1 profile" evidence="11">
    <location>
        <begin position="229"/>
        <end position="312"/>
    </location>
</feature>
<evidence type="ECO:0000256" key="8">
    <source>
        <dbReference type="ARBA" id="ARBA00023224"/>
    </source>
</evidence>
<gene>
    <name evidence="12 14" type="primary">gar-2</name>
    <name evidence="12" type="ORF">CELE_F47D12.1</name>
    <name evidence="14" type="ORF">F47D12.1</name>
</gene>
<keyword evidence="5" id="KW-0297">G-protein coupled receptor</keyword>
<keyword evidence="13" id="KW-1185">Reference proteome</keyword>
<dbReference type="PRINTS" id="PR00237">
    <property type="entry name" value="GPCRRHODOPSN"/>
</dbReference>
<evidence type="ECO:0000313" key="14">
    <source>
        <dbReference type="WormBase" id="F47D12.1e"/>
    </source>
</evidence>
<dbReference type="PANTHER" id="PTHR24248">
    <property type="entry name" value="ADRENERGIC RECEPTOR-RELATED G-PROTEIN COUPLED RECEPTOR"/>
    <property type="match status" value="1"/>
</dbReference>
<evidence type="ECO:0000256" key="7">
    <source>
        <dbReference type="ARBA" id="ARBA00023170"/>
    </source>
</evidence>
<dbReference type="InterPro" id="IPR017452">
    <property type="entry name" value="GPCR_Rhodpsn_7TM"/>
</dbReference>
<dbReference type="EMBL" id="BX284603">
    <property type="protein sequence ID" value="CCD83367.1"/>
    <property type="molecule type" value="Genomic_DNA"/>
</dbReference>
<name>Q8I7J8_CAEEL</name>
<keyword evidence="2" id="KW-1003">Cell membrane</keyword>
<keyword evidence="4 10" id="KW-1133">Transmembrane helix</keyword>
<evidence type="ECO:0000256" key="10">
    <source>
        <dbReference type="SAM" id="Phobius"/>
    </source>
</evidence>
<dbReference type="WormBase" id="F47D12.1e">
    <property type="protein sequence ID" value="CE32893"/>
    <property type="gene ID" value="WBGene00001518"/>
    <property type="gene designation" value="gar-2"/>
</dbReference>